<name>A0AAD7Z911_DIPPU</name>
<dbReference type="PANTHER" id="PTHR24369:SF210">
    <property type="entry name" value="CHAOPTIN-RELATED"/>
    <property type="match status" value="1"/>
</dbReference>
<evidence type="ECO:0000256" key="4">
    <source>
        <dbReference type="SAM" id="SignalP"/>
    </source>
</evidence>
<dbReference type="PROSITE" id="PS51450">
    <property type="entry name" value="LRR"/>
    <property type="match status" value="2"/>
</dbReference>
<dbReference type="PROSITE" id="PS51257">
    <property type="entry name" value="PROKAR_LIPOPROTEIN"/>
    <property type="match status" value="1"/>
</dbReference>
<dbReference type="GO" id="GO:0005886">
    <property type="term" value="C:plasma membrane"/>
    <property type="evidence" value="ECO:0007669"/>
    <property type="project" value="TreeGrafter"/>
</dbReference>
<accession>A0AAD7Z911</accession>
<evidence type="ECO:0000313" key="6">
    <source>
        <dbReference type="Proteomes" id="UP001233999"/>
    </source>
</evidence>
<dbReference type="EMBL" id="JASPKZ010009820">
    <property type="protein sequence ID" value="KAJ9575822.1"/>
    <property type="molecule type" value="Genomic_DNA"/>
</dbReference>
<dbReference type="InterPro" id="IPR001611">
    <property type="entry name" value="Leu-rich_rpt"/>
</dbReference>
<dbReference type="Proteomes" id="UP001233999">
    <property type="component" value="Unassembled WGS sequence"/>
</dbReference>
<dbReference type="Pfam" id="PF13855">
    <property type="entry name" value="LRR_8"/>
    <property type="match status" value="1"/>
</dbReference>
<dbReference type="SUPFAM" id="SSF52058">
    <property type="entry name" value="L domain-like"/>
    <property type="match status" value="1"/>
</dbReference>
<feature type="chain" id="PRO_5042174067" evidence="4">
    <location>
        <begin position="20"/>
        <end position="347"/>
    </location>
</feature>
<reference evidence="5" key="1">
    <citation type="journal article" date="2023" name="IScience">
        <title>Live-bearing cockroach genome reveals convergent evolutionary mechanisms linked to viviparity in insects and beyond.</title>
        <authorList>
            <person name="Fouks B."/>
            <person name="Harrison M.C."/>
            <person name="Mikhailova A.A."/>
            <person name="Marchal E."/>
            <person name="English S."/>
            <person name="Carruthers M."/>
            <person name="Jennings E.C."/>
            <person name="Chiamaka E.L."/>
            <person name="Frigard R.A."/>
            <person name="Pippel M."/>
            <person name="Attardo G.M."/>
            <person name="Benoit J.B."/>
            <person name="Bornberg-Bauer E."/>
            <person name="Tobe S.S."/>
        </authorList>
    </citation>
    <scope>NUCLEOTIDE SEQUENCE</scope>
    <source>
        <strain evidence="5">Stay&amp;Tobe</strain>
    </source>
</reference>
<dbReference type="InterPro" id="IPR032675">
    <property type="entry name" value="LRR_dom_sf"/>
</dbReference>
<dbReference type="InterPro" id="IPR003591">
    <property type="entry name" value="Leu-rich_rpt_typical-subtyp"/>
</dbReference>
<reference evidence="5" key="2">
    <citation type="submission" date="2023-05" db="EMBL/GenBank/DDBJ databases">
        <authorList>
            <person name="Fouks B."/>
        </authorList>
    </citation>
    <scope>NUCLEOTIDE SEQUENCE</scope>
    <source>
        <strain evidence="5">Stay&amp;Tobe</strain>
        <tissue evidence="5">Testes</tissue>
    </source>
</reference>
<feature type="signal peptide" evidence="4">
    <location>
        <begin position="1"/>
        <end position="19"/>
    </location>
</feature>
<dbReference type="PANTHER" id="PTHR24369">
    <property type="entry name" value="ANTIGEN BSP, PUTATIVE-RELATED"/>
    <property type="match status" value="1"/>
</dbReference>
<evidence type="ECO:0000256" key="2">
    <source>
        <dbReference type="ARBA" id="ARBA00022729"/>
    </source>
</evidence>
<dbReference type="InterPro" id="IPR050541">
    <property type="entry name" value="LRR_TM_domain-containing"/>
</dbReference>
<evidence type="ECO:0000256" key="1">
    <source>
        <dbReference type="ARBA" id="ARBA00022614"/>
    </source>
</evidence>
<protein>
    <submittedName>
        <fullName evidence="5">Uncharacterized protein</fullName>
    </submittedName>
</protein>
<keyword evidence="3" id="KW-0677">Repeat</keyword>
<gene>
    <name evidence="5" type="ORF">L9F63_007363</name>
</gene>
<keyword evidence="6" id="KW-1185">Reference proteome</keyword>
<comment type="caution">
    <text evidence="5">The sequence shown here is derived from an EMBL/GenBank/DDBJ whole genome shotgun (WGS) entry which is preliminary data.</text>
</comment>
<organism evidence="5 6">
    <name type="scientific">Diploptera punctata</name>
    <name type="common">Pacific beetle cockroach</name>
    <dbReference type="NCBI Taxonomy" id="6984"/>
    <lineage>
        <taxon>Eukaryota</taxon>
        <taxon>Metazoa</taxon>
        <taxon>Ecdysozoa</taxon>
        <taxon>Arthropoda</taxon>
        <taxon>Hexapoda</taxon>
        <taxon>Insecta</taxon>
        <taxon>Pterygota</taxon>
        <taxon>Neoptera</taxon>
        <taxon>Polyneoptera</taxon>
        <taxon>Dictyoptera</taxon>
        <taxon>Blattodea</taxon>
        <taxon>Blaberoidea</taxon>
        <taxon>Blaberidae</taxon>
        <taxon>Diplopterinae</taxon>
        <taxon>Diploptera</taxon>
    </lineage>
</organism>
<proteinExistence type="predicted"/>
<evidence type="ECO:0000313" key="5">
    <source>
        <dbReference type="EMBL" id="KAJ9575822.1"/>
    </source>
</evidence>
<keyword evidence="2 4" id="KW-0732">Signal</keyword>
<sequence>MRAICTLMCTLLFVHLVSTISCPENCHCQLERLSCRNASLILVPTELQTAATLIDFSFNNITIIYNHDLIDITDAEILFLNNNEITEVQPICFHQNKKLKHLYLNNNKIKTLDSEIFKLLTDLRYLSLKKNELEFLNSRIFQYNANLVVLDLGENYIKSLNPNIFEGNSFLSWVNLKNNPLPFSIQWKNLFNTSLNVIDFDFCKGHNTSIIELRAIQNLKKNNVTKQDSLYELEFPLISELVIAEDWNVLTPSGDTIFCYCEQISAWFWCYDTFSCHVTKREKYKMLNCSSQNSDILEYTENTAVDEKYKLHKFIYRTVNNNTLRNNVYLWIDPRMLSNTCGNCVRS</sequence>
<keyword evidence="1" id="KW-0433">Leucine-rich repeat</keyword>
<dbReference type="Gene3D" id="3.80.10.10">
    <property type="entry name" value="Ribonuclease Inhibitor"/>
    <property type="match status" value="1"/>
</dbReference>
<evidence type="ECO:0000256" key="3">
    <source>
        <dbReference type="ARBA" id="ARBA00022737"/>
    </source>
</evidence>
<dbReference type="AlphaFoldDB" id="A0AAD7Z911"/>
<dbReference type="SMART" id="SM00369">
    <property type="entry name" value="LRR_TYP"/>
    <property type="match status" value="4"/>
</dbReference>